<dbReference type="AlphaFoldDB" id="A0A183AQE4"/>
<dbReference type="EMBL" id="UZAN01047028">
    <property type="protein sequence ID" value="VDP84923.1"/>
    <property type="molecule type" value="Genomic_DNA"/>
</dbReference>
<dbReference type="WBParaSite" id="ECPE_0000920701-mRNA-1">
    <property type="protein sequence ID" value="ECPE_0000920701-mRNA-1"/>
    <property type="gene ID" value="ECPE_0000920701"/>
</dbReference>
<evidence type="ECO:0000313" key="1">
    <source>
        <dbReference type="EMBL" id="VDP84923.1"/>
    </source>
</evidence>
<proteinExistence type="predicted"/>
<name>A0A183AQE4_9TREM</name>
<organism evidence="3">
    <name type="scientific">Echinostoma caproni</name>
    <dbReference type="NCBI Taxonomy" id="27848"/>
    <lineage>
        <taxon>Eukaryota</taxon>
        <taxon>Metazoa</taxon>
        <taxon>Spiralia</taxon>
        <taxon>Lophotrochozoa</taxon>
        <taxon>Platyhelminthes</taxon>
        <taxon>Trematoda</taxon>
        <taxon>Digenea</taxon>
        <taxon>Plagiorchiida</taxon>
        <taxon>Echinostomata</taxon>
        <taxon>Echinostomatoidea</taxon>
        <taxon>Echinostomatidae</taxon>
        <taxon>Echinostoma</taxon>
    </lineage>
</organism>
<dbReference type="Proteomes" id="UP000272942">
    <property type="component" value="Unassembled WGS sequence"/>
</dbReference>
<protein>
    <submittedName>
        <fullName evidence="3">Reverse transcriptase domain-containing protein</fullName>
    </submittedName>
</protein>
<keyword evidence="2" id="KW-1185">Reference proteome</keyword>
<accession>A0A183AQE4</accession>
<sequence length="97" mass="10912">MLNWPRDFFIDRNFCVCVGKSLSAWYCAPSGVPQGSFLGSLLFVVYVNDLPGQPFNPSLMYADGVKMWCTIEGANDRNSLQVDLNNLAQLADAWFFH</sequence>
<reference evidence="1 2" key="2">
    <citation type="submission" date="2018-11" db="EMBL/GenBank/DDBJ databases">
        <authorList>
            <consortium name="Pathogen Informatics"/>
        </authorList>
    </citation>
    <scope>NUCLEOTIDE SEQUENCE [LARGE SCALE GENOMIC DNA]</scope>
    <source>
        <strain evidence="1 2">Egypt</strain>
    </source>
</reference>
<reference evidence="3" key="1">
    <citation type="submission" date="2016-06" db="UniProtKB">
        <authorList>
            <consortium name="WormBaseParasite"/>
        </authorList>
    </citation>
    <scope>IDENTIFICATION</scope>
</reference>
<evidence type="ECO:0000313" key="2">
    <source>
        <dbReference type="Proteomes" id="UP000272942"/>
    </source>
</evidence>
<evidence type="ECO:0000313" key="3">
    <source>
        <dbReference type="WBParaSite" id="ECPE_0000920701-mRNA-1"/>
    </source>
</evidence>
<gene>
    <name evidence="1" type="ORF">ECPE_LOCUS9179</name>
</gene>
<dbReference type="OrthoDB" id="10062389at2759"/>